<feature type="region of interest" description="Disordered" evidence="7">
    <location>
        <begin position="70"/>
        <end position="93"/>
    </location>
</feature>
<dbReference type="GeneID" id="106754332"/>
<evidence type="ECO:0000256" key="4">
    <source>
        <dbReference type="ARBA" id="ARBA00023125"/>
    </source>
</evidence>
<evidence type="ECO:0000256" key="7">
    <source>
        <dbReference type="SAM" id="MobiDB-lite"/>
    </source>
</evidence>
<dbReference type="CDD" id="cd11393">
    <property type="entry name" value="bHLH_AtbHLH_like"/>
    <property type="match status" value="1"/>
</dbReference>
<keyword evidence="6" id="KW-0539">Nucleus</keyword>
<sequence length="452" mass="49899">MSDDQFQASGNWWESGRNVRFESGETQSSSSGLTNMGNYAWQQDMGRSSSSMDNSASGGSSVVFHDQKQLQVQPHHDSSATNPTNDHPNLHMMGLGLSSQAMDWNQASLQLRGEKGFRSMLQENLSTPGTTFQQESALSHHQQVHWRPEKLFSAESSSNEFKRGFSLDQYSSGDSTVTSQGLPCSFQMDYVGNPSSILQGLLGHESNNQQPHQGGTASFENRSMNFPYSATTYGLSSNIELVPSWSKVPQFLRASPPKQPPNNHLHFTNNAPFWNANSDPAIKDARSTFISSLQTPFSPSNFDVQSKNVSEVRESSMVKKSGSETAAKRPRNENPSPLPAFKVRKEKMGDRITALQQLVSPFGKTDTASVLSEAIEYIKFLHEQVTVLSTPYMKTGAPIQHQQGSGKSKESEGPKQDLRSRGLCLVPVSSTFPVTHEPTVEYWTPTFGGTYR</sequence>
<comment type="subunit">
    <text evidence="2">Homodimer.</text>
</comment>
<feature type="compositionally biased region" description="Polar residues" evidence="7">
    <location>
        <begin position="1"/>
        <end position="12"/>
    </location>
</feature>
<dbReference type="GO" id="GO:0046983">
    <property type="term" value="F:protein dimerization activity"/>
    <property type="evidence" value="ECO:0007669"/>
    <property type="project" value="InterPro"/>
</dbReference>
<dbReference type="SMART" id="SM00353">
    <property type="entry name" value="HLH"/>
    <property type="match status" value="1"/>
</dbReference>
<feature type="region of interest" description="Disordered" evidence="7">
    <location>
        <begin position="300"/>
        <end position="340"/>
    </location>
</feature>
<feature type="domain" description="BHLH" evidence="8">
    <location>
        <begin position="332"/>
        <end position="381"/>
    </location>
</feature>
<dbReference type="InterPro" id="IPR045239">
    <property type="entry name" value="bHLH95_bHLH"/>
</dbReference>
<keyword evidence="9" id="KW-1185">Reference proteome</keyword>
<keyword evidence="4" id="KW-0238">DNA-binding</keyword>
<organism evidence="9 10">
    <name type="scientific">Vigna radiata var. radiata</name>
    <name type="common">Mung bean</name>
    <name type="synonym">Phaseolus aureus</name>
    <dbReference type="NCBI Taxonomy" id="3916"/>
    <lineage>
        <taxon>Eukaryota</taxon>
        <taxon>Viridiplantae</taxon>
        <taxon>Streptophyta</taxon>
        <taxon>Embryophyta</taxon>
        <taxon>Tracheophyta</taxon>
        <taxon>Spermatophyta</taxon>
        <taxon>Magnoliopsida</taxon>
        <taxon>eudicotyledons</taxon>
        <taxon>Gunneridae</taxon>
        <taxon>Pentapetalae</taxon>
        <taxon>rosids</taxon>
        <taxon>fabids</taxon>
        <taxon>Fabales</taxon>
        <taxon>Fabaceae</taxon>
        <taxon>Papilionoideae</taxon>
        <taxon>50 kb inversion clade</taxon>
        <taxon>NPAAA clade</taxon>
        <taxon>indigoferoid/millettioid clade</taxon>
        <taxon>Phaseoleae</taxon>
        <taxon>Vigna</taxon>
    </lineage>
</organism>
<feature type="region of interest" description="Disordered" evidence="7">
    <location>
        <begin position="1"/>
        <end position="38"/>
    </location>
</feature>
<dbReference type="FunFam" id="4.10.280.10:FF:000032">
    <property type="entry name" value="Transcription factor bHLH123 family"/>
    <property type="match status" value="1"/>
</dbReference>
<dbReference type="GO" id="GO:0005634">
    <property type="term" value="C:nucleus"/>
    <property type="evidence" value="ECO:0007669"/>
    <property type="project" value="UniProtKB-SubCell"/>
</dbReference>
<evidence type="ECO:0000259" key="8">
    <source>
        <dbReference type="PROSITE" id="PS50888"/>
    </source>
</evidence>
<proteinExistence type="predicted"/>
<feature type="compositionally biased region" description="Basic and acidic residues" evidence="7">
    <location>
        <begin position="407"/>
        <end position="420"/>
    </location>
</feature>
<dbReference type="PANTHER" id="PTHR16223:SF46">
    <property type="entry name" value="TRANSCRIPTION FACTOR BHLH123"/>
    <property type="match status" value="1"/>
</dbReference>
<evidence type="ECO:0000256" key="6">
    <source>
        <dbReference type="ARBA" id="ARBA00023242"/>
    </source>
</evidence>
<evidence type="ECO:0000313" key="10">
    <source>
        <dbReference type="RefSeq" id="XP_014491826.1"/>
    </source>
</evidence>
<evidence type="ECO:0000256" key="3">
    <source>
        <dbReference type="ARBA" id="ARBA00023015"/>
    </source>
</evidence>
<name>A0A1S3TDK5_VIGRR</name>
<accession>A0A1S3TDK5</accession>
<evidence type="ECO:0000313" key="9">
    <source>
        <dbReference type="Proteomes" id="UP000087766"/>
    </source>
</evidence>
<dbReference type="InterPro" id="IPR011598">
    <property type="entry name" value="bHLH_dom"/>
</dbReference>
<dbReference type="RefSeq" id="XP_014491826.1">
    <property type="nucleotide sequence ID" value="XM_014636340.2"/>
</dbReference>
<reference evidence="10" key="1">
    <citation type="submission" date="2025-08" db="UniProtKB">
        <authorList>
            <consortium name="RefSeq"/>
        </authorList>
    </citation>
    <scope>IDENTIFICATION</scope>
    <source>
        <tissue evidence="10">Leaf</tissue>
    </source>
</reference>
<gene>
    <name evidence="10" type="primary">LOC106754332</name>
</gene>
<dbReference type="SUPFAM" id="SSF47459">
    <property type="entry name" value="HLH, helix-loop-helix DNA-binding domain"/>
    <property type="match status" value="1"/>
</dbReference>
<evidence type="ECO:0000256" key="2">
    <source>
        <dbReference type="ARBA" id="ARBA00011738"/>
    </source>
</evidence>
<feature type="compositionally biased region" description="Polar residues" evidence="7">
    <location>
        <begin position="300"/>
        <end position="309"/>
    </location>
</feature>
<comment type="subcellular location">
    <subcellularLocation>
        <location evidence="1">Nucleus</location>
    </subcellularLocation>
</comment>
<dbReference type="GO" id="GO:0000981">
    <property type="term" value="F:DNA-binding transcription factor activity, RNA polymerase II-specific"/>
    <property type="evidence" value="ECO:0007669"/>
    <property type="project" value="TreeGrafter"/>
</dbReference>
<dbReference type="InterPro" id="IPR036638">
    <property type="entry name" value="HLH_DNA-bd_sf"/>
</dbReference>
<dbReference type="Gene3D" id="4.10.280.10">
    <property type="entry name" value="Helix-loop-helix DNA-binding domain"/>
    <property type="match status" value="1"/>
</dbReference>
<dbReference type="AlphaFoldDB" id="A0A1S3TDK5"/>
<dbReference type="InterPro" id="IPR045843">
    <property type="entry name" value="IND-like"/>
</dbReference>
<dbReference type="KEGG" id="vra:106754332"/>
<dbReference type="PANTHER" id="PTHR16223">
    <property type="entry name" value="TRANSCRIPTION FACTOR BHLH83-RELATED"/>
    <property type="match status" value="1"/>
</dbReference>
<feature type="region of interest" description="Disordered" evidence="7">
    <location>
        <begin position="396"/>
        <end position="420"/>
    </location>
</feature>
<dbReference type="OrthoDB" id="673975at2759"/>
<keyword evidence="3" id="KW-0805">Transcription regulation</keyword>
<evidence type="ECO:0000256" key="5">
    <source>
        <dbReference type="ARBA" id="ARBA00023163"/>
    </source>
</evidence>
<evidence type="ECO:0000256" key="1">
    <source>
        <dbReference type="ARBA" id="ARBA00004123"/>
    </source>
</evidence>
<dbReference type="Proteomes" id="UP000087766">
    <property type="component" value="Unplaced"/>
</dbReference>
<dbReference type="GO" id="GO:0000978">
    <property type="term" value="F:RNA polymerase II cis-regulatory region sequence-specific DNA binding"/>
    <property type="evidence" value="ECO:0007669"/>
    <property type="project" value="TreeGrafter"/>
</dbReference>
<keyword evidence="5" id="KW-0804">Transcription</keyword>
<dbReference type="STRING" id="3916.A0A1S3TDK5"/>
<dbReference type="PROSITE" id="PS50888">
    <property type="entry name" value="BHLH"/>
    <property type="match status" value="1"/>
</dbReference>
<protein>
    <submittedName>
        <fullName evidence="10">Transcription factor bHLH123-like</fullName>
    </submittedName>
</protein>
<feature type="compositionally biased region" description="Polar residues" evidence="7">
    <location>
        <begin position="24"/>
        <end position="38"/>
    </location>
</feature>